<dbReference type="InterPro" id="IPR011006">
    <property type="entry name" value="CheY-like_superfamily"/>
</dbReference>
<reference evidence="13" key="1">
    <citation type="journal article" date="2014" name="Int. J. Syst. Evol. Microbiol.">
        <title>Complete genome sequence of Corynebacterium casei LMG S-19264T (=DSM 44701T), isolated from a smear-ripened cheese.</title>
        <authorList>
            <consortium name="US DOE Joint Genome Institute (JGI-PGF)"/>
            <person name="Walter F."/>
            <person name="Albersmeier A."/>
            <person name="Kalinowski J."/>
            <person name="Ruckert C."/>
        </authorList>
    </citation>
    <scope>NUCLEOTIDE SEQUENCE</scope>
    <source>
        <strain evidence="13">CGMCC 1.15095</strain>
    </source>
</reference>
<sequence length="266" mass="29287">MREDIREGMHETMTIAPRLKSSDNMTLAAPTILLVEDDGALRTLTARALRQNGFNVLTAATGAEMWVSLRTSVVHLIILDIMLPGASGFDLFRRLRRESNIPIIFISARGSEEDRVLGLELGADDYVAKPFSTRELAARVSAVLRRGGFEGAAEGIADGHVPEVLCFDGWQVSLTRRELRAPSGAIVDLTGAEFDLLSTFLSHPQRVLGRERLMELSRSRIGDSSDRSIDVLVSRLRRKLQASGSEPPIVTVRGVGYMFRVEVSRA</sequence>
<name>A0A916X5B4_9SPHN</name>
<dbReference type="PANTHER" id="PTHR48111">
    <property type="entry name" value="REGULATOR OF RPOS"/>
    <property type="match status" value="1"/>
</dbReference>
<dbReference type="AlphaFoldDB" id="A0A916X5B4"/>
<keyword evidence="7" id="KW-0804">Transcription</keyword>
<comment type="subcellular location">
    <subcellularLocation>
        <location evidence="1">Cytoplasm</location>
    </subcellularLocation>
</comment>
<dbReference type="Gene3D" id="6.10.250.690">
    <property type="match status" value="1"/>
</dbReference>
<evidence type="ECO:0000313" key="14">
    <source>
        <dbReference type="Proteomes" id="UP000608154"/>
    </source>
</evidence>
<evidence type="ECO:0000256" key="6">
    <source>
        <dbReference type="ARBA" id="ARBA00023125"/>
    </source>
</evidence>
<feature type="domain" description="OmpR/PhoB-type" evidence="12">
    <location>
        <begin position="162"/>
        <end position="261"/>
    </location>
</feature>
<dbReference type="EMBL" id="BMHK01000009">
    <property type="protein sequence ID" value="GGB99532.1"/>
    <property type="molecule type" value="Genomic_DNA"/>
</dbReference>
<keyword evidence="3 9" id="KW-0597">Phosphoprotein</keyword>
<dbReference type="Pfam" id="PF00072">
    <property type="entry name" value="Response_reg"/>
    <property type="match status" value="1"/>
</dbReference>
<dbReference type="CDD" id="cd17574">
    <property type="entry name" value="REC_OmpR"/>
    <property type="match status" value="1"/>
</dbReference>
<keyword evidence="6 10" id="KW-0238">DNA-binding</keyword>
<dbReference type="InterPro" id="IPR001789">
    <property type="entry name" value="Sig_transdc_resp-reg_receiver"/>
</dbReference>
<protein>
    <recommendedName>
        <fullName evidence="8">Regulatory protein VirG</fullName>
    </recommendedName>
</protein>
<evidence type="ECO:0000256" key="9">
    <source>
        <dbReference type="PROSITE-ProRule" id="PRU00169"/>
    </source>
</evidence>
<proteinExistence type="predicted"/>
<feature type="modified residue" description="4-aspartylphosphate" evidence="9">
    <location>
        <position position="80"/>
    </location>
</feature>
<dbReference type="InterPro" id="IPR016032">
    <property type="entry name" value="Sig_transdc_resp-reg_C-effctor"/>
</dbReference>
<evidence type="ECO:0000256" key="2">
    <source>
        <dbReference type="ARBA" id="ARBA00022490"/>
    </source>
</evidence>
<dbReference type="PROSITE" id="PS50110">
    <property type="entry name" value="RESPONSE_REGULATORY"/>
    <property type="match status" value="1"/>
</dbReference>
<dbReference type="Gene3D" id="3.40.50.2300">
    <property type="match status" value="1"/>
</dbReference>
<dbReference type="InterPro" id="IPR001867">
    <property type="entry name" value="OmpR/PhoB-type_DNA-bd"/>
</dbReference>
<dbReference type="GO" id="GO:0000156">
    <property type="term" value="F:phosphorelay response regulator activity"/>
    <property type="evidence" value="ECO:0007669"/>
    <property type="project" value="TreeGrafter"/>
</dbReference>
<evidence type="ECO:0000256" key="10">
    <source>
        <dbReference type="PROSITE-ProRule" id="PRU01091"/>
    </source>
</evidence>
<feature type="domain" description="Response regulatory" evidence="11">
    <location>
        <begin position="31"/>
        <end position="144"/>
    </location>
</feature>
<comment type="caution">
    <text evidence="13">The sequence shown here is derived from an EMBL/GenBank/DDBJ whole genome shotgun (WGS) entry which is preliminary data.</text>
</comment>
<evidence type="ECO:0000259" key="12">
    <source>
        <dbReference type="PROSITE" id="PS51755"/>
    </source>
</evidence>
<dbReference type="Proteomes" id="UP000608154">
    <property type="component" value="Unassembled WGS sequence"/>
</dbReference>
<dbReference type="PANTHER" id="PTHR48111:SF4">
    <property type="entry name" value="DNA-BINDING DUAL TRANSCRIPTIONAL REGULATOR OMPR"/>
    <property type="match status" value="1"/>
</dbReference>
<dbReference type="CDD" id="cd00383">
    <property type="entry name" value="trans_reg_C"/>
    <property type="match status" value="1"/>
</dbReference>
<dbReference type="SMART" id="SM00448">
    <property type="entry name" value="REC"/>
    <property type="match status" value="1"/>
</dbReference>
<keyword evidence="2" id="KW-0963">Cytoplasm</keyword>
<evidence type="ECO:0000256" key="8">
    <source>
        <dbReference type="ARBA" id="ARBA00067337"/>
    </source>
</evidence>
<dbReference type="Pfam" id="PF00486">
    <property type="entry name" value="Trans_reg_C"/>
    <property type="match status" value="1"/>
</dbReference>
<evidence type="ECO:0000256" key="4">
    <source>
        <dbReference type="ARBA" id="ARBA00023012"/>
    </source>
</evidence>
<accession>A0A916X5B4</accession>
<keyword evidence="14" id="KW-1185">Reference proteome</keyword>
<reference evidence="13" key="2">
    <citation type="submission" date="2020-09" db="EMBL/GenBank/DDBJ databases">
        <authorList>
            <person name="Sun Q."/>
            <person name="Zhou Y."/>
        </authorList>
    </citation>
    <scope>NUCLEOTIDE SEQUENCE</scope>
    <source>
        <strain evidence="13">CGMCC 1.15095</strain>
    </source>
</reference>
<evidence type="ECO:0000259" key="11">
    <source>
        <dbReference type="PROSITE" id="PS50110"/>
    </source>
</evidence>
<evidence type="ECO:0000313" key="13">
    <source>
        <dbReference type="EMBL" id="GGB99532.1"/>
    </source>
</evidence>
<feature type="DNA-binding region" description="OmpR/PhoB-type" evidence="10">
    <location>
        <begin position="162"/>
        <end position="261"/>
    </location>
</feature>
<dbReference type="FunFam" id="1.10.10.10:FF:000099">
    <property type="entry name" value="Two-component system response regulator TorR"/>
    <property type="match status" value="1"/>
</dbReference>
<keyword evidence="4" id="KW-0902">Two-component regulatory system</keyword>
<dbReference type="PROSITE" id="PS51755">
    <property type="entry name" value="OMPR_PHOB"/>
    <property type="match status" value="1"/>
</dbReference>
<gene>
    <name evidence="13" type="ORF">GCM10011494_17510</name>
</gene>
<keyword evidence="5" id="KW-0805">Transcription regulation</keyword>
<dbReference type="SUPFAM" id="SSF52172">
    <property type="entry name" value="CheY-like"/>
    <property type="match status" value="1"/>
</dbReference>
<dbReference type="SUPFAM" id="SSF46894">
    <property type="entry name" value="C-terminal effector domain of the bipartite response regulators"/>
    <property type="match status" value="1"/>
</dbReference>
<evidence type="ECO:0000256" key="5">
    <source>
        <dbReference type="ARBA" id="ARBA00023015"/>
    </source>
</evidence>
<dbReference type="InterPro" id="IPR036388">
    <property type="entry name" value="WH-like_DNA-bd_sf"/>
</dbReference>
<dbReference type="GO" id="GO:0000976">
    <property type="term" value="F:transcription cis-regulatory region binding"/>
    <property type="evidence" value="ECO:0007669"/>
    <property type="project" value="TreeGrafter"/>
</dbReference>
<dbReference type="GO" id="GO:0032993">
    <property type="term" value="C:protein-DNA complex"/>
    <property type="evidence" value="ECO:0007669"/>
    <property type="project" value="TreeGrafter"/>
</dbReference>
<dbReference type="SMART" id="SM00862">
    <property type="entry name" value="Trans_reg_C"/>
    <property type="match status" value="1"/>
</dbReference>
<dbReference type="GO" id="GO:0006355">
    <property type="term" value="P:regulation of DNA-templated transcription"/>
    <property type="evidence" value="ECO:0007669"/>
    <property type="project" value="InterPro"/>
</dbReference>
<evidence type="ECO:0000256" key="7">
    <source>
        <dbReference type="ARBA" id="ARBA00023163"/>
    </source>
</evidence>
<dbReference type="GO" id="GO:0005829">
    <property type="term" value="C:cytosol"/>
    <property type="evidence" value="ECO:0007669"/>
    <property type="project" value="TreeGrafter"/>
</dbReference>
<dbReference type="Gene3D" id="1.10.10.10">
    <property type="entry name" value="Winged helix-like DNA-binding domain superfamily/Winged helix DNA-binding domain"/>
    <property type="match status" value="1"/>
</dbReference>
<evidence type="ECO:0000256" key="3">
    <source>
        <dbReference type="ARBA" id="ARBA00022553"/>
    </source>
</evidence>
<organism evidence="13 14">
    <name type="scientific">Novosphingobium endophyticum</name>
    <dbReference type="NCBI Taxonomy" id="1955250"/>
    <lineage>
        <taxon>Bacteria</taxon>
        <taxon>Pseudomonadati</taxon>
        <taxon>Pseudomonadota</taxon>
        <taxon>Alphaproteobacteria</taxon>
        <taxon>Sphingomonadales</taxon>
        <taxon>Sphingomonadaceae</taxon>
        <taxon>Novosphingobium</taxon>
    </lineage>
</organism>
<evidence type="ECO:0000256" key="1">
    <source>
        <dbReference type="ARBA" id="ARBA00004496"/>
    </source>
</evidence>
<dbReference type="InterPro" id="IPR039420">
    <property type="entry name" value="WalR-like"/>
</dbReference>